<dbReference type="Pfam" id="PF02602">
    <property type="entry name" value="HEM4"/>
    <property type="match status" value="1"/>
</dbReference>
<dbReference type="InterPro" id="IPR039793">
    <property type="entry name" value="UROS/Hem4"/>
</dbReference>
<dbReference type="OrthoDB" id="5595751at2759"/>
<evidence type="ECO:0000313" key="2">
    <source>
        <dbReference type="EMBL" id="KAJ2678957.1"/>
    </source>
</evidence>
<feature type="domain" description="Tetrapyrrole biosynthesis uroporphyrinogen III synthase" evidence="1">
    <location>
        <begin position="22"/>
        <end position="297"/>
    </location>
</feature>
<accession>A0A9W8G9R3</accession>
<evidence type="ECO:0000313" key="3">
    <source>
        <dbReference type="Proteomes" id="UP001151518"/>
    </source>
</evidence>
<dbReference type="GO" id="GO:0004852">
    <property type="term" value="F:uroporphyrinogen-III synthase activity"/>
    <property type="evidence" value="ECO:0007669"/>
    <property type="project" value="InterPro"/>
</dbReference>
<gene>
    <name evidence="2" type="ORF">GGI25_001946</name>
</gene>
<dbReference type="AlphaFoldDB" id="A0A9W8G9R3"/>
<dbReference type="SUPFAM" id="SSF69618">
    <property type="entry name" value="HemD-like"/>
    <property type="match status" value="1"/>
</dbReference>
<reference evidence="2" key="1">
    <citation type="submission" date="2022-07" db="EMBL/GenBank/DDBJ databases">
        <title>Phylogenomic reconstructions and comparative analyses of Kickxellomycotina fungi.</title>
        <authorList>
            <person name="Reynolds N.K."/>
            <person name="Stajich J.E."/>
            <person name="Barry K."/>
            <person name="Grigoriev I.V."/>
            <person name="Crous P."/>
            <person name="Smith M.E."/>
        </authorList>
    </citation>
    <scope>NUCLEOTIDE SEQUENCE</scope>
    <source>
        <strain evidence="2">NRRL 3115</strain>
    </source>
</reference>
<dbReference type="EMBL" id="JANBTW010000016">
    <property type="protein sequence ID" value="KAJ2678957.1"/>
    <property type="molecule type" value="Genomic_DNA"/>
</dbReference>
<dbReference type="GO" id="GO:0005829">
    <property type="term" value="C:cytosol"/>
    <property type="evidence" value="ECO:0007669"/>
    <property type="project" value="TreeGrafter"/>
</dbReference>
<protein>
    <recommendedName>
        <fullName evidence="1">Tetrapyrrole biosynthesis uroporphyrinogen III synthase domain-containing protein</fullName>
    </recommendedName>
</protein>
<dbReference type="PANTHER" id="PTHR12390:SF0">
    <property type="entry name" value="UROPORPHYRINOGEN-III SYNTHASE"/>
    <property type="match status" value="1"/>
</dbReference>
<dbReference type="Proteomes" id="UP001151518">
    <property type="component" value="Unassembled WGS sequence"/>
</dbReference>
<sequence length="315" mass="34324">MKTAVILLRDKTKGDSYTDLLLQDHCIVESVPVLEHRFLLTAQIVESILNDHSKRAFAALVFTSKNAARALSQAVDLWLAEHVSSEKEQAHQKWKQMLSLPIFVVGRETEAACRSYILNGIKESDIRCGDTGNAAAMLPQILEFCKSMQTSGRWPRILFFCGDQRRDTLPDGIRGSNAAELVETVAYTTVGRTNTETRSDLADAIDQIKSQCQPLPVLIWVVFFSPSGVRAVTPLLESLEHVDGLIVPVKANEKVASGDDSITDAGALYGVCAIGKTTMAEITSQGLGDRVMTAQADAPNAGGIRNALSLQKRQI</sequence>
<dbReference type="Gene3D" id="3.40.50.10090">
    <property type="match status" value="2"/>
</dbReference>
<dbReference type="InterPro" id="IPR003754">
    <property type="entry name" value="4pyrrol_synth_uPrphyn_synth"/>
</dbReference>
<dbReference type="InterPro" id="IPR036108">
    <property type="entry name" value="4pyrrol_syn_uPrphyn_synt_sf"/>
</dbReference>
<evidence type="ECO:0000259" key="1">
    <source>
        <dbReference type="Pfam" id="PF02602"/>
    </source>
</evidence>
<dbReference type="PANTHER" id="PTHR12390">
    <property type="entry name" value="UROPORPHYRINOGEN III SYNTHASE"/>
    <property type="match status" value="1"/>
</dbReference>
<comment type="caution">
    <text evidence="2">The sequence shown here is derived from an EMBL/GenBank/DDBJ whole genome shotgun (WGS) entry which is preliminary data.</text>
</comment>
<organism evidence="2 3">
    <name type="scientific">Coemansia spiralis</name>
    <dbReference type="NCBI Taxonomy" id="417178"/>
    <lineage>
        <taxon>Eukaryota</taxon>
        <taxon>Fungi</taxon>
        <taxon>Fungi incertae sedis</taxon>
        <taxon>Zoopagomycota</taxon>
        <taxon>Kickxellomycotina</taxon>
        <taxon>Kickxellomycetes</taxon>
        <taxon>Kickxellales</taxon>
        <taxon>Kickxellaceae</taxon>
        <taxon>Coemansia</taxon>
    </lineage>
</organism>
<proteinExistence type="predicted"/>
<name>A0A9W8G9R3_9FUNG</name>
<dbReference type="CDD" id="cd06578">
    <property type="entry name" value="HemD"/>
    <property type="match status" value="1"/>
</dbReference>
<dbReference type="GO" id="GO:0006780">
    <property type="term" value="P:uroporphyrinogen III biosynthetic process"/>
    <property type="evidence" value="ECO:0007669"/>
    <property type="project" value="InterPro"/>
</dbReference>